<dbReference type="Proteomes" id="UP000048948">
    <property type="component" value="Unassembled WGS sequence"/>
</dbReference>
<evidence type="ECO:0000313" key="4">
    <source>
        <dbReference type="EMBL" id="CKS92139.1"/>
    </source>
</evidence>
<evidence type="ECO:0000313" key="12">
    <source>
        <dbReference type="Proteomes" id="UP000046680"/>
    </source>
</evidence>
<evidence type="ECO:0000313" key="2">
    <source>
        <dbReference type="EMBL" id="CFR71091.1"/>
    </source>
</evidence>
<sequence>MGLAVVVVDDVGDDDSDVVGAAAAQRQFNEAVSALGNLGDLQGLEDSFIANRIGQPVRAQQVTITGAGFSHGQRRFDLMAGQRPHDQRALRVAVRLLRGDPAFVDQRLDKRVVLGDLRQLTVAQQVTARVTDMHQAEPVAREQDCGERGTHAFEIGLHLDLRCDSRVAGAHRGIQLGQQIATGLVVIEMGQCGNHQLGRHLAGRMPTHAVGQGQ</sequence>
<dbReference type="EMBL" id="CSAD01000633">
    <property type="protein sequence ID" value="COW24629.1"/>
    <property type="molecule type" value="Genomic_DNA"/>
</dbReference>
<dbReference type="Proteomes" id="UP000046947">
    <property type="component" value="Unassembled WGS sequence"/>
</dbReference>
<evidence type="ECO:0000313" key="1">
    <source>
        <dbReference type="EMBL" id="CFE77610.1"/>
    </source>
</evidence>
<name>A0A0T9B3S2_MYCTX</name>
<dbReference type="Proteomes" id="UP000038802">
    <property type="component" value="Unassembled WGS sequence"/>
</dbReference>
<dbReference type="EMBL" id="CNFT01001147">
    <property type="protein sequence ID" value="CKS92139.1"/>
    <property type="molecule type" value="Genomic_DNA"/>
</dbReference>
<organism evidence="7 9">
    <name type="scientific">Mycobacterium tuberculosis</name>
    <dbReference type="NCBI Taxonomy" id="1773"/>
    <lineage>
        <taxon>Bacteria</taxon>
        <taxon>Bacillati</taxon>
        <taxon>Actinomycetota</taxon>
        <taxon>Actinomycetes</taxon>
        <taxon>Mycobacteriales</taxon>
        <taxon>Mycobacteriaceae</taxon>
        <taxon>Mycobacterium</taxon>
        <taxon>Mycobacterium tuberculosis complex</taxon>
    </lineage>
</organism>
<dbReference type="EMBL" id="CQQC01000259">
    <property type="protein sequence ID" value="CNU70829.1"/>
    <property type="molecule type" value="Genomic_DNA"/>
</dbReference>
<evidence type="ECO:0000313" key="6">
    <source>
        <dbReference type="EMBL" id="CNU70829.1"/>
    </source>
</evidence>
<dbReference type="Proteomes" id="UP000045842">
    <property type="component" value="Unassembled WGS sequence"/>
</dbReference>
<evidence type="ECO:0000313" key="16">
    <source>
        <dbReference type="Proteomes" id="UP000050164"/>
    </source>
</evidence>
<dbReference type="Proteomes" id="UP000046680">
    <property type="component" value="Unassembled WGS sequence"/>
</dbReference>
<dbReference type="Proteomes" id="UP000050164">
    <property type="component" value="Unassembled WGS sequence"/>
</dbReference>
<evidence type="ECO:0000313" key="5">
    <source>
        <dbReference type="EMBL" id="CKT36221.1"/>
    </source>
</evidence>
<evidence type="ECO:0000313" key="11">
    <source>
        <dbReference type="Proteomes" id="UP000045842"/>
    </source>
</evidence>
<accession>A0A0T9B3S2</accession>
<dbReference type="AlphaFoldDB" id="A0A0T9B3S2"/>
<dbReference type="Proteomes" id="UP000039217">
    <property type="component" value="Unassembled WGS sequence"/>
</dbReference>
<protein>
    <submittedName>
        <fullName evidence="7">Uncharacterized protein</fullName>
    </submittedName>
</protein>
<dbReference type="EMBL" id="CNGE01000800">
    <property type="protein sequence ID" value="CKT36221.1"/>
    <property type="molecule type" value="Genomic_DNA"/>
</dbReference>
<evidence type="ECO:0000313" key="13">
    <source>
        <dbReference type="Proteomes" id="UP000046947"/>
    </source>
</evidence>
<evidence type="ECO:0000313" key="8">
    <source>
        <dbReference type="EMBL" id="COW24629.1"/>
    </source>
</evidence>
<reference evidence="7" key="2">
    <citation type="submission" date="2015-03" db="EMBL/GenBank/DDBJ databases">
        <authorList>
            <person name="Murphy D."/>
        </authorList>
    </citation>
    <scope>NUCLEOTIDE SEQUENCE [LARGE SCALE GENOMIC DNA]</scope>
    <source>
        <strain evidence="7">K00500041</strain>
    </source>
</reference>
<evidence type="ECO:0000313" key="14">
    <source>
        <dbReference type="Proteomes" id="UP000048948"/>
    </source>
</evidence>
<gene>
    <name evidence="2" type="ORF">ERS007657_00964</name>
    <name evidence="6" type="ORF">ERS007661_01065</name>
    <name evidence="8" type="ORF">ERS007679_03464</name>
    <name evidence="1" type="ORF">ERS007688_04054</name>
    <name evidence="7" type="ORF">ERS007703_02030</name>
    <name evidence="5" type="ORF">ERS027646_03420</name>
    <name evidence="4" type="ORF">ERS027659_03738</name>
    <name evidence="3" type="ORF">ERS027661_02573</name>
</gene>
<dbReference type="EMBL" id="CNFU01000560">
    <property type="protein sequence ID" value="CKS09057.1"/>
    <property type="molecule type" value="Genomic_DNA"/>
</dbReference>
<reference evidence="9 10" key="1">
    <citation type="submission" date="2015-03" db="EMBL/GenBank/DDBJ databases">
        <authorList>
            <consortium name="Pathogen Informatics"/>
        </authorList>
    </citation>
    <scope>NUCLEOTIDE SEQUENCE [LARGE SCALE GENOMIC DNA]</scope>
    <source>
        <strain evidence="5 14">Bir 172</strain>
        <strain evidence="4 16">Bir 185</strain>
        <strain evidence="3 15">Bir 187</strain>
        <strain evidence="2 12">C09601061</strain>
        <strain evidence="6 10">D00501624</strain>
        <strain evidence="8 11">G09801536</strain>
        <strain evidence="1 13">H09601792</strain>
        <strain evidence="9">K00500041</strain>
    </source>
</reference>
<dbReference type="EMBL" id="CFOH01001049">
    <property type="protein sequence ID" value="CFE77610.1"/>
    <property type="molecule type" value="Genomic_DNA"/>
</dbReference>
<evidence type="ECO:0000313" key="3">
    <source>
        <dbReference type="EMBL" id="CKS09057.1"/>
    </source>
</evidence>
<evidence type="ECO:0000313" key="7">
    <source>
        <dbReference type="EMBL" id="COV77531.1"/>
    </source>
</evidence>
<evidence type="ECO:0000313" key="10">
    <source>
        <dbReference type="Proteomes" id="UP000039217"/>
    </source>
</evidence>
<evidence type="ECO:0000313" key="15">
    <source>
        <dbReference type="Proteomes" id="UP000049023"/>
    </source>
</evidence>
<dbReference type="Proteomes" id="UP000049023">
    <property type="component" value="Unassembled WGS sequence"/>
</dbReference>
<dbReference type="EMBL" id="CGCX01000258">
    <property type="protein sequence ID" value="CFR71091.1"/>
    <property type="molecule type" value="Genomic_DNA"/>
</dbReference>
<evidence type="ECO:0000313" key="9">
    <source>
        <dbReference type="Proteomes" id="UP000038802"/>
    </source>
</evidence>
<dbReference type="EMBL" id="CSAE01000199">
    <property type="protein sequence ID" value="COV77531.1"/>
    <property type="molecule type" value="Genomic_DNA"/>
</dbReference>
<proteinExistence type="predicted"/>